<accession>A0A323USF6</accession>
<proteinExistence type="predicted"/>
<keyword evidence="2" id="KW-1185">Reference proteome</keyword>
<gene>
    <name evidence="1" type="primary">tssG</name>
    <name evidence="1" type="ORF">DNK49_17295</name>
</gene>
<dbReference type="OrthoDB" id="1523296at2"/>
<dbReference type="AlphaFoldDB" id="A0A323USF6"/>
<protein>
    <submittedName>
        <fullName evidence="1">Type VI secretion system baseplate subunit TssG</fullName>
    </submittedName>
</protein>
<dbReference type="PANTHER" id="PTHR35564">
    <property type="match status" value="1"/>
</dbReference>
<sequence>MRKASDPVSLFAALERAPYAIDFLQAMRRIECAFPHAPRWAEALRPQDEPVRLGQEASLSFAPASLSAFTPANDLHPPRLEVRFFGLLGPNGPLPLHLTEYARHRQLNHGDATFNRFLDLIHHRFLALFYRAWAQAQPTVSLDRPKNDRFSDYVGSTFGIGEPTLRNRDCVPDNARLFHAGLLSRQIRNAEGLQAILANDFDLNVEVEQYVGHWMALRERDHGRIGQRHLGVDVVIGRRVWDRQSKFRLRLGPMSLKQYIALLPGGSALPRISDWIRFYTHGELAWDARLQLKASEVPQLELARGARLGWTSWLGKRRTQHDADDLVLDGERLLKRQANAPPPSA</sequence>
<dbReference type="InterPro" id="IPR010732">
    <property type="entry name" value="T6SS_TssG-like"/>
</dbReference>
<dbReference type="Pfam" id="PF06996">
    <property type="entry name" value="T6SS_TssG"/>
    <property type="match status" value="1"/>
</dbReference>
<organism evidence="1 2">
    <name type="scientific">Parazoarcus communis SWub3 = DSM 12120</name>
    <dbReference type="NCBI Taxonomy" id="1121029"/>
    <lineage>
        <taxon>Bacteria</taxon>
        <taxon>Pseudomonadati</taxon>
        <taxon>Pseudomonadota</taxon>
        <taxon>Betaproteobacteria</taxon>
        <taxon>Rhodocyclales</taxon>
        <taxon>Zoogloeaceae</taxon>
        <taxon>Parazoarcus</taxon>
    </lineage>
</organism>
<dbReference type="PANTHER" id="PTHR35564:SF4">
    <property type="entry name" value="CYTOPLASMIC PROTEIN"/>
    <property type="match status" value="1"/>
</dbReference>
<evidence type="ECO:0000313" key="1">
    <source>
        <dbReference type="EMBL" id="PZA15307.1"/>
    </source>
</evidence>
<reference evidence="1 2" key="1">
    <citation type="submission" date="2018-06" db="EMBL/GenBank/DDBJ databases">
        <title>Azoarcus communis strain SWub3 genome.</title>
        <authorList>
            <person name="Zorraquino Salvo V."/>
            <person name="Toubiana D."/>
            <person name="Blumwald E."/>
        </authorList>
    </citation>
    <scope>NUCLEOTIDE SEQUENCE [LARGE SCALE GENOMIC DNA]</scope>
    <source>
        <strain evidence="1 2">SWub3</strain>
    </source>
</reference>
<dbReference type="RefSeq" id="WP_110527354.1">
    <property type="nucleotide sequence ID" value="NZ_QKOE01000015.1"/>
</dbReference>
<dbReference type="EMBL" id="QKOE01000015">
    <property type="protein sequence ID" value="PZA15307.1"/>
    <property type="molecule type" value="Genomic_DNA"/>
</dbReference>
<evidence type="ECO:0000313" key="2">
    <source>
        <dbReference type="Proteomes" id="UP000248259"/>
    </source>
</evidence>
<name>A0A323USF6_9RHOO</name>
<dbReference type="NCBIfam" id="TIGR03347">
    <property type="entry name" value="VI_chp_1"/>
    <property type="match status" value="1"/>
</dbReference>
<dbReference type="Proteomes" id="UP000248259">
    <property type="component" value="Unassembled WGS sequence"/>
</dbReference>
<comment type="caution">
    <text evidence="1">The sequence shown here is derived from an EMBL/GenBank/DDBJ whole genome shotgun (WGS) entry which is preliminary data.</text>
</comment>